<feature type="region of interest" description="Disordered" evidence="3">
    <location>
        <begin position="44"/>
        <end position="93"/>
    </location>
</feature>
<dbReference type="PANTHER" id="PTHR19918:SF5">
    <property type="entry name" value="MEIOSIS-SPECIFIC APC_C ACTIVATOR PROTEIN AMA1"/>
    <property type="match status" value="1"/>
</dbReference>
<dbReference type="GO" id="GO:1990757">
    <property type="term" value="F:ubiquitin ligase activator activity"/>
    <property type="evidence" value="ECO:0007669"/>
    <property type="project" value="TreeGrafter"/>
</dbReference>
<dbReference type="InterPro" id="IPR036322">
    <property type="entry name" value="WD40_repeat_dom_sf"/>
</dbReference>
<proteinExistence type="predicted"/>
<dbReference type="InterPro" id="IPR015943">
    <property type="entry name" value="WD40/YVTN_repeat-like_dom_sf"/>
</dbReference>
<dbReference type="EMBL" id="KZ679020">
    <property type="protein sequence ID" value="PSS06719.1"/>
    <property type="molecule type" value="Genomic_DNA"/>
</dbReference>
<dbReference type="AlphaFoldDB" id="A0A2T3AP64"/>
<evidence type="ECO:0008006" key="6">
    <source>
        <dbReference type="Google" id="ProtNLM"/>
    </source>
</evidence>
<gene>
    <name evidence="4" type="ORF">M430DRAFT_70371</name>
</gene>
<dbReference type="GO" id="GO:1905786">
    <property type="term" value="P:positive regulation of anaphase-promoting complex-dependent catabolic process"/>
    <property type="evidence" value="ECO:0007669"/>
    <property type="project" value="TreeGrafter"/>
</dbReference>
<evidence type="ECO:0000256" key="2">
    <source>
        <dbReference type="ARBA" id="ARBA00022737"/>
    </source>
</evidence>
<dbReference type="Gene3D" id="2.130.10.10">
    <property type="entry name" value="YVTN repeat-like/Quinoprotein amine dehydrogenase"/>
    <property type="match status" value="1"/>
</dbReference>
<dbReference type="Proteomes" id="UP000241818">
    <property type="component" value="Unassembled WGS sequence"/>
</dbReference>
<dbReference type="Pfam" id="PF00400">
    <property type="entry name" value="WD40"/>
    <property type="match status" value="1"/>
</dbReference>
<keyword evidence="1" id="KW-0853">WD repeat</keyword>
<dbReference type="PANTHER" id="PTHR19918">
    <property type="entry name" value="CELL DIVISION CYCLE 20 CDC20 FIZZY -RELATED"/>
    <property type="match status" value="1"/>
</dbReference>
<dbReference type="STRING" id="857342.A0A2T3AP64"/>
<organism evidence="4 5">
    <name type="scientific">Amorphotheca resinae ATCC 22711</name>
    <dbReference type="NCBI Taxonomy" id="857342"/>
    <lineage>
        <taxon>Eukaryota</taxon>
        <taxon>Fungi</taxon>
        <taxon>Dikarya</taxon>
        <taxon>Ascomycota</taxon>
        <taxon>Pezizomycotina</taxon>
        <taxon>Leotiomycetes</taxon>
        <taxon>Helotiales</taxon>
        <taxon>Amorphothecaceae</taxon>
        <taxon>Amorphotheca</taxon>
    </lineage>
</organism>
<sequence length="636" mass="68787">MVLRMILNPSCVDQLFLASRVISITQNYVGLTFSKIKIESFRTNKDPQSLSPDEKLLRHSGASPDAFSPRRKVISPPHQSNLPPARRNISANRSGGGDYVGTIWTVGGLAPISTGVPSGRGGLLVSGTNAPLYTTSFSAALPNAKEEMEKHEGRLAQALDLDRVTRVLEFRDPLASPLKPITISRHNGTDLESKTVWKGTEWVLGGPEHILDAPGLRDDFYCSVLAYSATCHTLAVGLGPVLYSWSDRQGVHLLNGGNPNGSHLTSLAFSSTQGCKSVLAFGRSDGSLNLMSLYDSMLPRFEIQQPYPIACITWKPTVTIRPSINPFNPGVLVKTEDLLVGDEIGNVYYYSVEWPDAWEVSRDGWSGSAILLARISVHTQQICGLSFSGDGAMFVTGGNDNLCCLFQTHFVLQGTKGNPQDDEEILMGADGMRRVQTIGGRGHVKEVRVGSEKHRWIHGAAVKAMAFCPWRDGLVATGGGSNDQCIHFFHTTSGACLATINVAAQVTSLIWSTTRREIAATFGYALPEHPYRIAVFSWPECKQVAAIPWSGEHRALYAIPYPGGPNESQTSRDGVRGLSRTAQEGCIVIASSDGSVKFHEVWTASQKATAGGRGLLGGSDILEALEGIEKEGEIIR</sequence>
<dbReference type="InterPro" id="IPR033010">
    <property type="entry name" value="Cdc20/Fizzy"/>
</dbReference>
<protein>
    <recommendedName>
        <fullName evidence="6">Anaphase-promoting complex subunit 4 WD40 domain-containing protein</fullName>
    </recommendedName>
</protein>
<dbReference type="SMART" id="SM00320">
    <property type="entry name" value="WD40"/>
    <property type="match status" value="3"/>
</dbReference>
<reference evidence="4 5" key="1">
    <citation type="journal article" date="2018" name="New Phytol.">
        <title>Comparative genomics and transcriptomics depict ericoid mycorrhizal fungi as versatile saprotrophs and plant mutualists.</title>
        <authorList>
            <person name="Martino E."/>
            <person name="Morin E."/>
            <person name="Grelet G.A."/>
            <person name="Kuo A."/>
            <person name="Kohler A."/>
            <person name="Daghino S."/>
            <person name="Barry K.W."/>
            <person name="Cichocki N."/>
            <person name="Clum A."/>
            <person name="Dockter R.B."/>
            <person name="Hainaut M."/>
            <person name="Kuo R.C."/>
            <person name="LaButti K."/>
            <person name="Lindahl B.D."/>
            <person name="Lindquist E.A."/>
            <person name="Lipzen A."/>
            <person name="Khouja H.R."/>
            <person name="Magnuson J."/>
            <person name="Murat C."/>
            <person name="Ohm R.A."/>
            <person name="Singer S.W."/>
            <person name="Spatafora J.W."/>
            <person name="Wang M."/>
            <person name="Veneault-Fourrey C."/>
            <person name="Henrissat B."/>
            <person name="Grigoriev I.V."/>
            <person name="Martin F.M."/>
            <person name="Perotto S."/>
        </authorList>
    </citation>
    <scope>NUCLEOTIDE SEQUENCE [LARGE SCALE GENOMIC DNA]</scope>
    <source>
        <strain evidence="4 5">ATCC 22711</strain>
    </source>
</reference>
<evidence type="ECO:0000256" key="1">
    <source>
        <dbReference type="ARBA" id="ARBA00022574"/>
    </source>
</evidence>
<dbReference type="GeneID" id="36577571"/>
<accession>A0A2T3AP64</accession>
<dbReference type="InParanoid" id="A0A2T3AP64"/>
<dbReference type="GO" id="GO:0031145">
    <property type="term" value="P:anaphase-promoting complex-dependent catabolic process"/>
    <property type="evidence" value="ECO:0007669"/>
    <property type="project" value="TreeGrafter"/>
</dbReference>
<dbReference type="SUPFAM" id="SSF50978">
    <property type="entry name" value="WD40 repeat-like"/>
    <property type="match status" value="1"/>
</dbReference>
<keyword evidence="5" id="KW-1185">Reference proteome</keyword>
<keyword evidence="2" id="KW-0677">Repeat</keyword>
<evidence type="ECO:0000313" key="5">
    <source>
        <dbReference type="Proteomes" id="UP000241818"/>
    </source>
</evidence>
<dbReference type="RefSeq" id="XP_024716449.1">
    <property type="nucleotide sequence ID" value="XM_024869490.1"/>
</dbReference>
<dbReference type="GO" id="GO:0005680">
    <property type="term" value="C:anaphase-promoting complex"/>
    <property type="evidence" value="ECO:0007669"/>
    <property type="project" value="TreeGrafter"/>
</dbReference>
<evidence type="ECO:0000313" key="4">
    <source>
        <dbReference type="EMBL" id="PSS06719.1"/>
    </source>
</evidence>
<name>A0A2T3AP64_AMORE</name>
<dbReference type="OrthoDB" id="10263272at2759"/>
<evidence type="ECO:0000256" key="3">
    <source>
        <dbReference type="SAM" id="MobiDB-lite"/>
    </source>
</evidence>
<dbReference type="GO" id="GO:0010997">
    <property type="term" value="F:anaphase-promoting complex binding"/>
    <property type="evidence" value="ECO:0007669"/>
    <property type="project" value="InterPro"/>
</dbReference>
<dbReference type="InterPro" id="IPR001680">
    <property type="entry name" value="WD40_rpt"/>
</dbReference>